<organism evidence="2 3">
    <name type="scientific">Muriicola marianensis</name>
    <dbReference type="NCBI Taxonomy" id="1324801"/>
    <lineage>
        <taxon>Bacteria</taxon>
        <taxon>Pseudomonadati</taxon>
        <taxon>Bacteroidota</taxon>
        <taxon>Flavobacteriia</taxon>
        <taxon>Flavobacteriales</taxon>
        <taxon>Flavobacteriaceae</taxon>
        <taxon>Muriicola</taxon>
    </lineage>
</organism>
<protein>
    <recommendedName>
        <fullName evidence="4">Tetratricopeptide repeat protein</fullName>
    </recommendedName>
</protein>
<gene>
    <name evidence="2" type="ORF">GCM10011361_05910</name>
</gene>
<keyword evidence="1" id="KW-1133">Transmembrane helix</keyword>
<accession>A0ABQ1QTN0</accession>
<evidence type="ECO:0008006" key="4">
    <source>
        <dbReference type="Google" id="ProtNLM"/>
    </source>
</evidence>
<dbReference type="InterPro" id="IPR011990">
    <property type="entry name" value="TPR-like_helical_dom_sf"/>
</dbReference>
<feature type="transmembrane region" description="Helical" evidence="1">
    <location>
        <begin position="21"/>
        <end position="40"/>
    </location>
</feature>
<dbReference type="SUPFAM" id="SSF48452">
    <property type="entry name" value="TPR-like"/>
    <property type="match status" value="1"/>
</dbReference>
<keyword evidence="3" id="KW-1185">Reference proteome</keyword>
<dbReference type="NCBIfam" id="NF047558">
    <property type="entry name" value="TPR_END_plus"/>
    <property type="match status" value="1"/>
</dbReference>
<comment type="caution">
    <text evidence="2">The sequence shown here is derived from an EMBL/GenBank/DDBJ whole genome shotgun (WGS) entry which is preliminary data.</text>
</comment>
<name>A0ABQ1QTN0_9FLAO</name>
<sequence>MNLKDFIKECHEKEVFKNLSIYIVSSWVLIQVFSEIYEPIGLPKISMTYLLLALLISFPFYIYLLWRYRLKPLETRYKNRDGIKVTSKSSDGPEDENGLKKKKVHLPGVRLLSPFQRMYFSALFVISLVVLLSASLIVRANFIEQEDMSAFTFPDEPDNDRIAVLTFQNNTADPNLDVIGNMAVDWIMHGITQNKVGQVISPQIVEDYTNVLKAAVIPSEENGVLKEYLRPSKVVKGTYYLNNGRLLLQCSVMNGNMNRTLVSFEQVECDADSPLDCIENVKQRVLGYLGSRGTKIIGIEEKPPNFNAYKLWLESYDLQQIQSPDQLRTINEAIAADSSFFRPKLDRVAYYYNRDEFAIADSLLQVLAAETGTKREQLNMIQHYEACFKGDNRTAFKTYKEEYNSAPKEIEMNLSMMVLALQFVNMPQAVDTIYAVIPQEDFDLDNCISCEYRDFVQGMANLELGRVAETIEMLKPYANTAGQEWIKEVLMKAYVLEGDHAAVADLMEHIRLLGRIEYWQLMMLKTGLEYMKTGNKAEAMKYLTGVTAFQEQRGRQLSQSERELQAETAFYMEDYDRAGALLEALLPDSDDPLGMKTYLAMAYLKNGEEEKAQNAMLEVSEMRSEYQFGEVDYNLARFHAFKGEEEVALKYLLQAVAAGKRFTSTTFHNDYLFQPLKASPEFRKVLNFWNEG</sequence>
<keyword evidence="1" id="KW-0472">Membrane</keyword>
<dbReference type="EMBL" id="BMFH01000001">
    <property type="protein sequence ID" value="GGD41653.1"/>
    <property type="molecule type" value="Genomic_DNA"/>
</dbReference>
<feature type="transmembrane region" description="Helical" evidence="1">
    <location>
        <begin position="118"/>
        <end position="138"/>
    </location>
</feature>
<dbReference type="RefSeq" id="WP_188369215.1">
    <property type="nucleotide sequence ID" value="NZ_BMFH01000001.1"/>
</dbReference>
<reference evidence="3" key="1">
    <citation type="journal article" date="2019" name="Int. J. Syst. Evol. Microbiol.">
        <title>The Global Catalogue of Microorganisms (GCM) 10K type strain sequencing project: providing services to taxonomists for standard genome sequencing and annotation.</title>
        <authorList>
            <consortium name="The Broad Institute Genomics Platform"/>
            <consortium name="The Broad Institute Genome Sequencing Center for Infectious Disease"/>
            <person name="Wu L."/>
            <person name="Ma J."/>
        </authorList>
    </citation>
    <scope>NUCLEOTIDE SEQUENCE [LARGE SCALE GENOMIC DNA]</scope>
    <source>
        <strain evidence="3">CGMCC 1.12606</strain>
    </source>
</reference>
<evidence type="ECO:0000313" key="2">
    <source>
        <dbReference type="EMBL" id="GGD41653.1"/>
    </source>
</evidence>
<feature type="transmembrane region" description="Helical" evidence="1">
    <location>
        <begin position="46"/>
        <end position="66"/>
    </location>
</feature>
<evidence type="ECO:0000313" key="3">
    <source>
        <dbReference type="Proteomes" id="UP000625780"/>
    </source>
</evidence>
<dbReference type="Gene3D" id="1.25.40.10">
    <property type="entry name" value="Tetratricopeptide repeat domain"/>
    <property type="match status" value="1"/>
</dbReference>
<evidence type="ECO:0000256" key="1">
    <source>
        <dbReference type="SAM" id="Phobius"/>
    </source>
</evidence>
<proteinExistence type="predicted"/>
<keyword evidence="1" id="KW-0812">Transmembrane</keyword>
<dbReference type="Proteomes" id="UP000625780">
    <property type="component" value="Unassembled WGS sequence"/>
</dbReference>